<keyword evidence="1" id="KW-0067">ATP-binding</keyword>
<dbReference type="Gene3D" id="3.40.50.300">
    <property type="entry name" value="P-loop containing nucleotide triphosphate hydrolases"/>
    <property type="match status" value="1"/>
</dbReference>
<dbReference type="PANTHER" id="PTHR10492">
    <property type="match status" value="1"/>
</dbReference>
<dbReference type="InterPro" id="IPR027417">
    <property type="entry name" value="P-loop_NTPase"/>
</dbReference>
<evidence type="ECO:0000313" key="4">
    <source>
        <dbReference type="EMBL" id="KIK11976.1"/>
    </source>
</evidence>
<evidence type="ECO:0000256" key="1">
    <source>
        <dbReference type="RuleBase" id="RU363044"/>
    </source>
</evidence>
<sequence length="117" mass="12867">MPQFQNNWAACTANPYIAEQLSYDQEREGQEALANIAQLNAEQHDAFTRVFDAVEKQNPKIFFLNGPGGTGKTFVYKTVCHKVRSMGWIVLCVASSGIAALLLKGGHTAHSVFKIPI</sequence>
<dbReference type="EMBL" id="KN834133">
    <property type="protein sequence ID" value="KIK11976.1"/>
    <property type="molecule type" value="Genomic_DNA"/>
</dbReference>
<dbReference type="GO" id="GO:0006281">
    <property type="term" value="P:DNA repair"/>
    <property type="evidence" value="ECO:0007669"/>
    <property type="project" value="UniProtKB-KW"/>
</dbReference>
<evidence type="ECO:0000256" key="2">
    <source>
        <dbReference type="SAM" id="Phobius"/>
    </source>
</evidence>
<feature type="domain" description="DNA helicase Pif1-like DEAD-box helicase" evidence="3">
    <location>
        <begin position="38"/>
        <end position="117"/>
    </location>
</feature>
<keyword evidence="1" id="KW-0234">DNA repair</keyword>
<dbReference type="SUPFAM" id="SSF52540">
    <property type="entry name" value="P-loop containing nucleoside triphosphate hydrolases"/>
    <property type="match status" value="1"/>
</dbReference>
<comment type="catalytic activity">
    <reaction evidence="1">
        <text>ATP + H2O = ADP + phosphate + H(+)</text>
        <dbReference type="Rhea" id="RHEA:13065"/>
        <dbReference type="ChEBI" id="CHEBI:15377"/>
        <dbReference type="ChEBI" id="CHEBI:15378"/>
        <dbReference type="ChEBI" id="CHEBI:30616"/>
        <dbReference type="ChEBI" id="CHEBI:43474"/>
        <dbReference type="ChEBI" id="CHEBI:456216"/>
        <dbReference type="EC" id="5.6.2.3"/>
    </reaction>
</comment>
<protein>
    <recommendedName>
        <fullName evidence="1">ATP-dependent DNA helicase</fullName>
        <ecNumber evidence="1">5.6.2.3</ecNumber>
    </recommendedName>
</protein>
<dbReference type="GO" id="GO:0000723">
    <property type="term" value="P:telomere maintenance"/>
    <property type="evidence" value="ECO:0007669"/>
    <property type="project" value="InterPro"/>
</dbReference>
<keyword evidence="1" id="KW-0227">DNA damage</keyword>
<keyword evidence="1" id="KW-0378">Hydrolase</keyword>
<comment type="similarity">
    <text evidence="1">Belongs to the helicase family.</text>
</comment>
<dbReference type="AlphaFoldDB" id="A0A0C9Y4K7"/>
<accession>A0A0C9Y4K7</accession>
<dbReference type="GO" id="GO:0043139">
    <property type="term" value="F:5'-3' DNA helicase activity"/>
    <property type="evidence" value="ECO:0007669"/>
    <property type="project" value="UniProtKB-EC"/>
</dbReference>
<reference evidence="4 6" key="1">
    <citation type="submission" date="2014-04" db="EMBL/GenBank/DDBJ databases">
        <authorList>
            <consortium name="DOE Joint Genome Institute"/>
            <person name="Kuo A."/>
            <person name="Kohler A."/>
            <person name="Costa M.D."/>
            <person name="Nagy L.G."/>
            <person name="Floudas D."/>
            <person name="Copeland A."/>
            <person name="Barry K.W."/>
            <person name="Cichocki N."/>
            <person name="Veneault-Fourrey C."/>
            <person name="LaButti K."/>
            <person name="Lindquist E.A."/>
            <person name="Lipzen A."/>
            <person name="Lundell T."/>
            <person name="Morin E."/>
            <person name="Murat C."/>
            <person name="Sun H."/>
            <person name="Tunlid A."/>
            <person name="Henrissat B."/>
            <person name="Grigoriev I.V."/>
            <person name="Hibbett D.S."/>
            <person name="Martin F."/>
            <person name="Nordberg H.P."/>
            <person name="Cantor M.N."/>
            <person name="Hua S.X."/>
        </authorList>
    </citation>
    <scope>NUCLEOTIDE SEQUENCE [LARGE SCALE GENOMIC DNA]</scope>
    <source>
        <strain evidence="4 6">441</strain>
    </source>
</reference>
<keyword evidence="2" id="KW-0812">Transmembrane</keyword>
<dbReference type="GO" id="GO:0005524">
    <property type="term" value="F:ATP binding"/>
    <property type="evidence" value="ECO:0007669"/>
    <property type="project" value="UniProtKB-KW"/>
</dbReference>
<organism evidence="4 6">
    <name type="scientific">Pisolithus microcarpus 441</name>
    <dbReference type="NCBI Taxonomy" id="765257"/>
    <lineage>
        <taxon>Eukaryota</taxon>
        <taxon>Fungi</taxon>
        <taxon>Dikarya</taxon>
        <taxon>Basidiomycota</taxon>
        <taxon>Agaricomycotina</taxon>
        <taxon>Agaricomycetes</taxon>
        <taxon>Agaricomycetidae</taxon>
        <taxon>Boletales</taxon>
        <taxon>Sclerodermatineae</taxon>
        <taxon>Pisolithaceae</taxon>
        <taxon>Pisolithus</taxon>
    </lineage>
</organism>
<dbReference type="InterPro" id="IPR010285">
    <property type="entry name" value="DNA_helicase_pif1-like_DEAD"/>
</dbReference>
<dbReference type="Proteomes" id="UP000054018">
    <property type="component" value="Unassembled WGS sequence"/>
</dbReference>
<keyword evidence="1" id="KW-0233">DNA recombination</keyword>
<dbReference type="Pfam" id="PF05970">
    <property type="entry name" value="PIF1"/>
    <property type="match status" value="1"/>
</dbReference>
<feature type="non-terminal residue" evidence="4">
    <location>
        <position position="117"/>
    </location>
</feature>
<dbReference type="OrthoDB" id="3229246at2759"/>
<keyword evidence="2" id="KW-0472">Membrane</keyword>
<keyword evidence="1" id="KW-0547">Nucleotide-binding</keyword>
<comment type="cofactor">
    <cofactor evidence="1">
        <name>Mg(2+)</name>
        <dbReference type="ChEBI" id="CHEBI:18420"/>
    </cofactor>
</comment>
<dbReference type="PANTHER" id="PTHR10492:SF57">
    <property type="entry name" value="ATP-DEPENDENT DNA HELICASE"/>
    <property type="match status" value="1"/>
</dbReference>
<dbReference type="GO" id="GO:0006310">
    <property type="term" value="P:DNA recombination"/>
    <property type="evidence" value="ECO:0007669"/>
    <property type="project" value="UniProtKB-KW"/>
</dbReference>
<gene>
    <name evidence="4" type="ORF">PISMIDRAFT_121762</name>
    <name evidence="5" type="ORF">PISMIDRAFT_99675</name>
</gene>
<keyword evidence="2" id="KW-1133">Transmembrane helix</keyword>
<dbReference type="EMBL" id="KN833721">
    <property type="protein sequence ID" value="KIK23997.1"/>
    <property type="molecule type" value="Genomic_DNA"/>
</dbReference>
<proteinExistence type="inferred from homology"/>
<name>A0A0C9Y4K7_9AGAM</name>
<evidence type="ECO:0000313" key="5">
    <source>
        <dbReference type="EMBL" id="KIK23997.1"/>
    </source>
</evidence>
<dbReference type="GO" id="GO:0016787">
    <property type="term" value="F:hydrolase activity"/>
    <property type="evidence" value="ECO:0007669"/>
    <property type="project" value="UniProtKB-KW"/>
</dbReference>
<evidence type="ECO:0000259" key="3">
    <source>
        <dbReference type="Pfam" id="PF05970"/>
    </source>
</evidence>
<dbReference type="HOGENOM" id="CLU_001324_9_4_1"/>
<reference evidence="6" key="2">
    <citation type="submission" date="2015-01" db="EMBL/GenBank/DDBJ databases">
        <title>Evolutionary Origins and Diversification of the Mycorrhizal Mutualists.</title>
        <authorList>
            <consortium name="DOE Joint Genome Institute"/>
            <consortium name="Mycorrhizal Genomics Consortium"/>
            <person name="Kohler A."/>
            <person name="Kuo A."/>
            <person name="Nagy L.G."/>
            <person name="Floudas D."/>
            <person name="Copeland A."/>
            <person name="Barry K.W."/>
            <person name="Cichocki N."/>
            <person name="Veneault-Fourrey C."/>
            <person name="LaButti K."/>
            <person name="Lindquist E.A."/>
            <person name="Lipzen A."/>
            <person name="Lundell T."/>
            <person name="Morin E."/>
            <person name="Murat C."/>
            <person name="Riley R."/>
            <person name="Ohm R."/>
            <person name="Sun H."/>
            <person name="Tunlid A."/>
            <person name="Henrissat B."/>
            <person name="Grigoriev I.V."/>
            <person name="Hibbett D.S."/>
            <person name="Martin F."/>
        </authorList>
    </citation>
    <scope>NUCLEOTIDE SEQUENCE [LARGE SCALE GENOMIC DNA]</scope>
    <source>
        <strain evidence="5 6">441</strain>
    </source>
</reference>
<evidence type="ECO:0000313" key="6">
    <source>
        <dbReference type="Proteomes" id="UP000054018"/>
    </source>
</evidence>
<dbReference type="EC" id="5.6.2.3" evidence="1"/>
<dbReference type="STRING" id="765257.A0A0C9Y4K7"/>
<feature type="transmembrane region" description="Helical" evidence="2">
    <location>
        <begin position="86"/>
        <end position="103"/>
    </location>
</feature>
<keyword evidence="6" id="KW-1185">Reference proteome</keyword>
<keyword evidence="1" id="KW-0347">Helicase</keyword>
<reference evidence="4" key="3">
    <citation type="submission" date="2015-02" db="EMBL/GenBank/DDBJ databases">
        <title>Evolutionary Origins and Diversification of the Mycorrhizal Mutualists.</title>
        <authorList>
            <consortium name="DOE Joint Genome Institute"/>
            <consortium name="Mycorrhizal Genomics Consortium"/>
            <person name="Kohler A."/>
            <person name="Kuo A."/>
            <person name="Nagy L.G."/>
            <person name="Floudas D."/>
            <person name="Copeland A."/>
            <person name="Barry K.W."/>
            <person name="Cichocki N."/>
            <person name="Veneault-Fourrey C."/>
            <person name="LaButti K."/>
            <person name="Lindquist E.A."/>
            <person name="Lipzen A."/>
            <person name="Lundell T."/>
            <person name="Morin E."/>
            <person name="Murat C."/>
            <person name="Riley R."/>
            <person name="Ohm R."/>
            <person name="Sun H."/>
            <person name="Tunlid A."/>
            <person name="Henrissat B."/>
            <person name="Grigoriev I.V."/>
            <person name="Hibbett D.S."/>
            <person name="Martin F."/>
        </authorList>
    </citation>
    <scope>NUCLEOTIDE SEQUENCE</scope>
    <source>
        <strain evidence="4">441</strain>
    </source>
</reference>